<proteinExistence type="predicted"/>
<dbReference type="PANTHER" id="PTHR43798">
    <property type="entry name" value="MONOACYLGLYCEROL LIPASE"/>
    <property type="match status" value="1"/>
</dbReference>
<dbReference type="GO" id="GO:0016787">
    <property type="term" value="F:hydrolase activity"/>
    <property type="evidence" value="ECO:0007669"/>
    <property type="project" value="UniProtKB-KW"/>
</dbReference>
<name>A0ABX7T869_9SPHN</name>
<dbReference type="SUPFAM" id="SSF53474">
    <property type="entry name" value="alpha/beta-Hydrolases"/>
    <property type="match status" value="1"/>
</dbReference>
<dbReference type="InterPro" id="IPR029058">
    <property type="entry name" value="AB_hydrolase_fold"/>
</dbReference>
<accession>A0ABX7T869</accession>
<dbReference type="InterPro" id="IPR000073">
    <property type="entry name" value="AB_hydrolase_1"/>
</dbReference>
<dbReference type="Gene3D" id="3.40.50.1820">
    <property type="entry name" value="alpha/beta hydrolase"/>
    <property type="match status" value="1"/>
</dbReference>
<protein>
    <submittedName>
        <fullName evidence="3">Alpha/beta hydrolase</fullName>
    </submittedName>
</protein>
<keyword evidence="1 3" id="KW-0378">Hydrolase</keyword>
<dbReference type="RefSeq" id="WP_207989629.1">
    <property type="nucleotide sequence ID" value="NZ_CP071794.1"/>
</dbReference>
<dbReference type="Proteomes" id="UP000663923">
    <property type="component" value="Chromosome"/>
</dbReference>
<dbReference type="EMBL" id="CP071794">
    <property type="protein sequence ID" value="QTD57281.1"/>
    <property type="molecule type" value="Genomic_DNA"/>
</dbReference>
<dbReference type="InterPro" id="IPR050266">
    <property type="entry name" value="AB_hydrolase_sf"/>
</dbReference>
<evidence type="ECO:0000259" key="2">
    <source>
        <dbReference type="Pfam" id="PF00561"/>
    </source>
</evidence>
<sequence>MEDKEFVDDNTTALAVPTAKKLEARYATSPSQFIQIDGVRMHYRDEGTGPTLILLPGHLGNLRMYDRWAKELKKNFRVIRLDWPPYGLSIPDPSGQYGTDRGTELVKAFMDKMSISSAHMIGTSNGATVAAHIAALYPERVNRLAVSTLPLGPPPPRELSPELQEQITLYLGNKNYRPASFYREILKGIFADPANVTDEVVTMYTDMNNNPGGYAAVDEYVRTNLEMYKTKPLLELYADVKAPVLVQWGDSGVVLPPEFAQQAVDAFANAPVTLIRYPKSGHMPMLEQPKLTVKDLVAFLNGELDNDARQPK</sequence>
<evidence type="ECO:0000313" key="4">
    <source>
        <dbReference type="Proteomes" id="UP000663923"/>
    </source>
</evidence>
<gene>
    <name evidence="3" type="ORF">J4G78_07030</name>
</gene>
<reference evidence="3 4" key="1">
    <citation type="submission" date="2021-03" db="EMBL/GenBank/DDBJ databases">
        <title>Complete genome of Parasphingorhabdus_sp.JHSY0214.</title>
        <authorList>
            <person name="Yoo J.H."/>
            <person name="Bae J.W."/>
        </authorList>
    </citation>
    <scope>NUCLEOTIDE SEQUENCE [LARGE SCALE GENOMIC DNA]</scope>
    <source>
        <strain evidence="3 4">JHSY0214</strain>
    </source>
</reference>
<keyword evidence="4" id="KW-1185">Reference proteome</keyword>
<evidence type="ECO:0000313" key="3">
    <source>
        <dbReference type="EMBL" id="QTD57281.1"/>
    </source>
</evidence>
<feature type="domain" description="AB hydrolase-1" evidence="2">
    <location>
        <begin position="50"/>
        <end position="288"/>
    </location>
</feature>
<dbReference type="Pfam" id="PF00561">
    <property type="entry name" value="Abhydrolase_1"/>
    <property type="match status" value="1"/>
</dbReference>
<evidence type="ECO:0000256" key="1">
    <source>
        <dbReference type="ARBA" id="ARBA00022801"/>
    </source>
</evidence>
<dbReference type="PRINTS" id="PR00111">
    <property type="entry name" value="ABHYDROLASE"/>
</dbReference>
<dbReference type="PANTHER" id="PTHR43798:SF31">
    <property type="entry name" value="AB HYDROLASE SUPERFAMILY PROTEIN YCLE"/>
    <property type="match status" value="1"/>
</dbReference>
<organism evidence="3 4">
    <name type="scientific">Parasphingorhabdus cellanae</name>
    <dbReference type="NCBI Taxonomy" id="2806553"/>
    <lineage>
        <taxon>Bacteria</taxon>
        <taxon>Pseudomonadati</taxon>
        <taxon>Pseudomonadota</taxon>
        <taxon>Alphaproteobacteria</taxon>
        <taxon>Sphingomonadales</taxon>
        <taxon>Sphingomonadaceae</taxon>
        <taxon>Parasphingorhabdus</taxon>
    </lineage>
</organism>